<dbReference type="OrthoDB" id="10007941at2"/>
<evidence type="ECO:0000256" key="1">
    <source>
        <dbReference type="SAM" id="Coils"/>
    </source>
</evidence>
<evidence type="ECO:0000313" key="3">
    <source>
        <dbReference type="Proteomes" id="UP000070138"/>
    </source>
</evidence>
<sequence length="157" mass="17371">MKKIILSLGIAIFTLTGINAQENKDVQSTTTVKKVTQKGTDVKTKIIAETETDKETIKVEGNEKQDQAADVIKDKNIDSKVVADDVTVDVANQQQMISIKQQQQAELAKKIADQKAEAAAKAEKERQAKLLQQQKELEARRAALTKRPEGMAKLKKD</sequence>
<proteinExistence type="predicted"/>
<gene>
    <name evidence="2" type="ORF">LS48_06605</name>
</gene>
<dbReference type="Proteomes" id="UP000070138">
    <property type="component" value="Unassembled WGS sequence"/>
</dbReference>
<dbReference type="AlphaFoldDB" id="A0A137RIX4"/>
<evidence type="ECO:0000313" key="2">
    <source>
        <dbReference type="EMBL" id="KXO00136.1"/>
    </source>
</evidence>
<reference evidence="3" key="1">
    <citation type="submission" date="2014-10" db="EMBL/GenBank/DDBJ databases">
        <title>Genome sequencing of Vitellibacter sp. D-24.</title>
        <authorList>
            <person name="Thevarajoo S."/>
            <person name="Selvaratnam C."/>
            <person name="Goh K.M."/>
            <person name="Chong C.S."/>
        </authorList>
    </citation>
    <scope>NUCLEOTIDE SEQUENCE [LARGE SCALE GENOMIC DNA]</scope>
    <source>
        <strain evidence="3">D-24</strain>
    </source>
</reference>
<organism evidence="2 3">
    <name type="scientific">Aequorivita aquimaris</name>
    <dbReference type="NCBI Taxonomy" id="1548749"/>
    <lineage>
        <taxon>Bacteria</taxon>
        <taxon>Pseudomonadati</taxon>
        <taxon>Bacteroidota</taxon>
        <taxon>Flavobacteriia</taxon>
        <taxon>Flavobacteriales</taxon>
        <taxon>Flavobacteriaceae</taxon>
        <taxon>Aequorivita</taxon>
    </lineage>
</organism>
<dbReference type="RefSeq" id="WP_062621242.1">
    <property type="nucleotide sequence ID" value="NZ_JRWG01000003.1"/>
</dbReference>
<accession>A0A137RIX4</accession>
<keyword evidence="3" id="KW-1185">Reference proteome</keyword>
<reference evidence="2 3" key="2">
    <citation type="journal article" date="2016" name="Int. J. Syst. Evol. Microbiol.">
        <title>Vitellibacter aquimaris sp. nov., a marine bacterium isolated from seawater.</title>
        <authorList>
            <person name="Thevarajoo S."/>
            <person name="Selvaratnam C."/>
            <person name="Goh K.M."/>
            <person name="Hong K.W."/>
            <person name="Chan X.Y."/>
            <person name="Chan K.G."/>
            <person name="Chong C.S."/>
        </authorList>
    </citation>
    <scope>NUCLEOTIDE SEQUENCE [LARGE SCALE GENOMIC DNA]</scope>
    <source>
        <strain evidence="2 3">D-24</strain>
    </source>
</reference>
<name>A0A137RIX4_9FLAO</name>
<dbReference type="PATRIC" id="fig|1548749.3.peg.1400"/>
<dbReference type="EMBL" id="JRWG01000003">
    <property type="protein sequence ID" value="KXO00136.1"/>
    <property type="molecule type" value="Genomic_DNA"/>
</dbReference>
<protein>
    <submittedName>
        <fullName evidence="2">Uncharacterized protein</fullName>
    </submittedName>
</protein>
<keyword evidence="1" id="KW-0175">Coiled coil</keyword>
<comment type="caution">
    <text evidence="2">The sequence shown here is derived from an EMBL/GenBank/DDBJ whole genome shotgun (WGS) entry which is preliminary data.</text>
</comment>
<feature type="coiled-coil region" evidence="1">
    <location>
        <begin position="105"/>
        <end position="147"/>
    </location>
</feature>